<accession>A0A2S7VN97</accession>
<dbReference type="Proteomes" id="UP000238707">
    <property type="component" value="Unassembled WGS sequence"/>
</dbReference>
<keyword evidence="2" id="KW-1185">Reference proteome</keyword>
<protein>
    <submittedName>
        <fullName evidence="1">Uncharacterized protein</fullName>
    </submittedName>
</protein>
<comment type="caution">
    <text evidence="1">The sequence shown here is derived from an EMBL/GenBank/DDBJ whole genome shotgun (WGS) entry which is preliminary data.</text>
</comment>
<reference evidence="1 2" key="1">
    <citation type="submission" date="2016-12" db="EMBL/GenBank/DDBJ databases">
        <title>Diversity of luminous bacteria.</title>
        <authorList>
            <person name="Yoshizawa S."/>
            <person name="Kogure K."/>
        </authorList>
    </citation>
    <scope>NUCLEOTIDE SEQUENCE [LARGE SCALE GENOMIC DNA]</scope>
    <source>
        <strain evidence="1 2">LC2-408</strain>
    </source>
</reference>
<sequence length="95" mass="11010">MITQTQEVANKRAIQYTVNSIYNLVFENSDVIDFRIEFSTKHKYFGVFHFEGNRTKELHLIVLLDSASALEELLEVEDTLIERIAEFKDQKGEAA</sequence>
<name>A0A2S7VN97_9VIBR</name>
<evidence type="ECO:0000313" key="2">
    <source>
        <dbReference type="Proteomes" id="UP000238707"/>
    </source>
</evidence>
<proteinExistence type="predicted"/>
<evidence type="ECO:0000313" key="1">
    <source>
        <dbReference type="EMBL" id="PQJ63405.1"/>
    </source>
</evidence>
<dbReference type="AlphaFoldDB" id="A0A2S7VN97"/>
<gene>
    <name evidence="1" type="ORF">BTO10_00890</name>
</gene>
<organism evidence="1 2">
    <name type="scientific">Vibrio chagasii</name>
    <dbReference type="NCBI Taxonomy" id="170679"/>
    <lineage>
        <taxon>Bacteria</taxon>
        <taxon>Pseudomonadati</taxon>
        <taxon>Pseudomonadota</taxon>
        <taxon>Gammaproteobacteria</taxon>
        <taxon>Vibrionales</taxon>
        <taxon>Vibrionaceae</taxon>
        <taxon>Vibrio</taxon>
    </lineage>
</organism>
<dbReference type="EMBL" id="MSCI01000001">
    <property type="protein sequence ID" value="PQJ63405.1"/>
    <property type="molecule type" value="Genomic_DNA"/>
</dbReference>
<dbReference type="RefSeq" id="WP_105023224.1">
    <property type="nucleotide sequence ID" value="NZ_MSCI01000001.1"/>
</dbReference>